<evidence type="ECO:0000313" key="1">
    <source>
        <dbReference type="EMBL" id="CAB4184877.1"/>
    </source>
</evidence>
<evidence type="ECO:0008006" key="2">
    <source>
        <dbReference type="Google" id="ProtNLM"/>
    </source>
</evidence>
<proteinExistence type="predicted"/>
<dbReference type="EMBL" id="LR797064">
    <property type="protein sequence ID" value="CAB4184877.1"/>
    <property type="molecule type" value="Genomic_DNA"/>
</dbReference>
<reference evidence="1" key="1">
    <citation type="submission" date="2020-05" db="EMBL/GenBank/DDBJ databases">
        <authorList>
            <person name="Chiriac C."/>
            <person name="Salcher M."/>
            <person name="Ghai R."/>
            <person name="Kavagutti S V."/>
        </authorList>
    </citation>
    <scope>NUCLEOTIDE SEQUENCE</scope>
</reference>
<organism evidence="1">
    <name type="scientific">uncultured Caudovirales phage</name>
    <dbReference type="NCBI Taxonomy" id="2100421"/>
    <lineage>
        <taxon>Viruses</taxon>
        <taxon>Duplodnaviria</taxon>
        <taxon>Heunggongvirae</taxon>
        <taxon>Uroviricota</taxon>
        <taxon>Caudoviricetes</taxon>
        <taxon>Peduoviridae</taxon>
        <taxon>Maltschvirus</taxon>
        <taxon>Maltschvirus maltsch</taxon>
    </lineage>
</organism>
<name>A0A6J5QQV6_9CAUD</name>
<protein>
    <recommendedName>
        <fullName evidence="2">RecT family</fullName>
    </recommendedName>
</protein>
<accession>A0A6J5QQV6</accession>
<gene>
    <name evidence="1" type="ORF">UFOVP1124_47</name>
</gene>
<sequence>MGNDSVSGISVPSFADVAELGRLAADSHFAPKDFKGRPGDCRLAMHYGGDLGLSPMQSLQSICVVNGRPSIFGDAAKAVCVVSPACEWINESMAGEGDHMTATCTAQRRGYPSPTVSTFSVADAKRAKLWGKAGPWTEYPQRMLQLRARGFCLRDAFPDVLRGLITVEEAGDYPHTAPPPAIEGEWEGIPATVLIEHKPLKPKSSPRKTAPAGKPAAFLIDEIGGWPDEVKAICRTALTAARSEGIEENEAILAAHARGLVEIERLRAAAAAEVGE</sequence>